<evidence type="ECO:0000256" key="1">
    <source>
        <dbReference type="ARBA" id="ARBA00005854"/>
    </source>
</evidence>
<feature type="domain" description="D-isomer specific 2-hydroxyacid dehydrogenase NAD-binding" evidence="6">
    <location>
        <begin position="126"/>
        <end position="270"/>
    </location>
</feature>
<evidence type="ECO:0000259" key="6">
    <source>
        <dbReference type="Pfam" id="PF02826"/>
    </source>
</evidence>
<dbReference type="SUPFAM" id="SSF51735">
    <property type="entry name" value="NAD(P)-binding Rossmann-fold domains"/>
    <property type="match status" value="1"/>
</dbReference>
<dbReference type="Proteomes" id="UP001271007">
    <property type="component" value="Unassembled WGS sequence"/>
</dbReference>
<dbReference type="AlphaFoldDB" id="A0AAJ0G8G8"/>
<keyword evidence="2 4" id="KW-0560">Oxidoreductase</keyword>
<evidence type="ECO:0008006" key="9">
    <source>
        <dbReference type="Google" id="ProtNLM"/>
    </source>
</evidence>
<evidence type="ECO:0000259" key="5">
    <source>
        <dbReference type="Pfam" id="PF00389"/>
    </source>
</evidence>
<dbReference type="InterPro" id="IPR006139">
    <property type="entry name" value="D-isomer_2_OHA_DH_cat_dom"/>
</dbReference>
<dbReference type="Pfam" id="PF02826">
    <property type="entry name" value="2-Hacid_dh_C"/>
    <property type="match status" value="1"/>
</dbReference>
<evidence type="ECO:0000313" key="7">
    <source>
        <dbReference type="EMBL" id="KAK3048281.1"/>
    </source>
</evidence>
<dbReference type="Pfam" id="PF00389">
    <property type="entry name" value="2-Hacid_dh"/>
    <property type="match status" value="1"/>
</dbReference>
<organism evidence="7 8">
    <name type="scientific">Extremus antarcticus</name>
    <dbReference type="NCBI Taxonomy" id="702011"/>
    <lineage>
        <taxon>Eukaryota</taxon>
        <taxon>Fungi</taxon>
        <taxon>Dikarya</taxon>
        <taxon>Ascomycota</taxon>
        <taxon>Pezizomycotina</taxon>
        <taxon>Dothideomycetes</taxon>
        <taxon>Dothideomycetidae</taxon>
        <taxon>Mycosphaerellales</taxon>
        <taxon>Extremaceae</taxon>
        <taxon>Extremus</taxon>
    </lineage>
</organism>
<protein>
    <recommendedName>
        <fullName evidence="9">D-3-phosphoglycerate dehydrogenase</fullName>
    </recommendedName>
</protein>
<name>A0AAJ0G8G8_9PEZI</name>
<accession>A0AAJ0G8G8</accession>
<evidence type="ECO:0000256" key="2">
    <source>
        <dbReference type="ARBA" id="ARBA00023002"/>
    </source>
</evidence>
<dbReference type="PANTHER" id="PTHR43761:SF1">
    <property type="entry name" value="D-ISOMER SPECIFIC 2-HYDROXYACID DEHYDROGENASE CATALYTIC DOMAIN-CONTAINING PROTEIN-RELATED"/>
    <property type="match status" value="1"/>
</dbReference>
<evidence type="ECO:0000256" key="4">
    <source>
        <dbReference type="RuleBase" id="RU003719"/>
    </source>
</evidence>
<proteinExistence type="inferred from homology"/>
<dbReference type="SUPFAM" id="SSF52283">
    <property type="entry name" value="Formate/glycerate dehydrogenase catalytic domain-like"/>
    <property type="match status" value="1"/>
</dbReference>
<gene>
    <name evidence="7" type="ORF">LTR09_010443</name>
</gene>
<evidence type="ECO:0000256" key="3">
    <source>
        <dbReference type="ARBA" id="ARBA00023027"/>
    </source>
</evidence>
<dbReference type="InterPro" id="IPR006140">
    <property type="entry name" value="D-isomer_DH_NAD-bd"/>
</dbReference>
<comment type="caution">
    <text evidence="7">The sequence shown here is derived from an EMBL/GenBank/DDBJ whole genome shotgun (WGS) entry which is preliminary data.</text>
</comment>
<dbReference type="InterPro" id="IPR050418">
    <property type="entry name" value="D-iso_2-hydroxyacid_DH_PdxB"/>
</dbReference>
<dbReference type="Gene3D" id="3.40.50.720">
    <property type="entry name" value="NAD(P)-binding Rossmann-like Domain"/>
    <property type="match status" value="2"/>
</dbReference>
<keyword evidence="8" id="KW-1185">Reference proteome</keyword>
<sequence length="299" mass="32020">MAPGILLEDTSYGAGEVTAAYKPTVYLLDDFHPIAVKRAKALFNLITPTHPDWQSWRENAEFLLVKGSTLTASDIKAASKLRAIGKQGVGIDKIDAQACKDAGVAIINTPGVNATAVAELVLTLTMTLGLIGMGNIGKRVAEIFQGAFGSSIVAYDPFMPADVWDDLPHTRISTPAEVIEAADVLSLHVPLTASTRDMLTYKEKSMMRPEAIIIDAARGGIVNEADLCRALSDGLIWGAGLDCHEEEPPTKARYAALWEHPRMVSTPHIGAATNQTQMETAVAAVERLHAHTGELRAVS</sequence>
<dbReference type="GO" id="GO:0016616">
    <property type="term" value="F:oxidoreductase activity, acting on the CH-OH group of donors, NAD or NADP as acceptor"/>
    <property type="evidence" value="ECO:0007669"/>
    <property type="project" value="InterPro"/>
</dbReference>
<dbReference type="GO" id="GO:0051287">
    <property type="term" value="F:NAD binding"/>
    <property type="evidence" value="ECO:0007669"/>
    <property type="project" value="InterPro"/>
</dbReference>
<comment type="similarity">
    <text evidence="1 4">Belongs to the D-isomer specific 2-hydroxyacid dehydrogenase family.</text>
</comment>
<dbReference type="EMBL" id="JAWDJX010000051">
    <property type="protein sequence ID" value="KAK3048281.1"/>
    <property type="molecule type" value="Genomic_DNA"/>
</dbReference>
<dbReference type="InterPro" id="IPR036291">
    <property type="entry name" value="NAD(P)-bd_dom_sf"/>
</dbReference>
<keyword evidence="3" id="KW-0520">NAD</keyword>
<feature type="domain" description="D-isomer specific 2-hydroxyacid dehydrogenase catalytic" evidence="5">
    <location>
        <begin position="58"/>
        <end position="290"/>
    </location>
</feature>
<dbReference type="PANTHER" id="PTHR43761">
    <property type="entry name" value="D-ISOMER SPECIFIC 2-HYDROXYACID DEHYDROGENASE FAMILY PROTEIN (AFU_ORTHOLOGUE AFUA_1G13630)"/>
    <property type="match status" value="1"/>
</dbReference>
<reference evidence="7" key="1">
    <citation type="submission" date="2023-04" db="EMBL/GenBank/DDBJ databases">
        <title>Black Yeasts Isolated from many extreme environments.</title>
        <authorList>
            <person name="Coleine C."/>
            <person name="Stajich J.E."/>
            <person name="Selbmann L."/>
        </authorList>
    </citation>
    <scope>NUCLEOTIDE SEQUENCE</scope>
    <source>
        <strain evidence="7">CCFEE 5312</strain>
    </source>
</reference>
<evidence type="ECO:0000313" key="8">
    <source>
        <dbReference type="Proteomes" id="UP001271007"/>
    </source>
</evidence>